<dbReference type="EMBL" id="JH795855">
    <property type="protein sequence ID" value="EJU06098.1"/>
    <property type="molecule type" value="Genomic_DNA"/>
</dbReference>
<sequence>MSVFLTCASMPDVLYFDNNCNLCQHLENCLEDVRQHFAHTTLIVDMFHWNGKHLKDEYCNMYCNLALYPELCNEGKRNKRFGTQTQEMTPVWYEFFLDEVIKAHNEDLERSLCKSDQFPHHIPACKLQ</sequence>
<accession>M5GGU5</accession>
<gene>
    <name evidence="1" type="ORF">DACRYDRAFT_44497</name>
</gene>
<dbReference type="RefSeq" id="XP_040632992.1">
    <property type="nucleotide sequence ID" value="XM_040774582.1"/>
</dbReference>
<evidence type="ECO:0000313" key="2">
    <source>
        <dbReference type="Proteomes" id="UP000030653"/>
    </source>
</evidence>
<proteinExistence type="predicted"/>
<dbReference type="OrthoDB" id="2501483at2759"/>
<dbReference type="Proteomes" id="UP000030653">
    <property type="component" value="Unassembled WGS sequence"/>
</dbReference>
<reference evidence="1 2" key="1">
    <citation type="journal article" date="2012" name="Science">
        <title>The Paleozoic origin of enzymatic lignin decomposition reconstructed from 31 fungal genomes.</title>
        <authorList>
            <person name="Floudas D."/>
            <person name="Binder M."/>
            <person name="Riley R."/>
            <person name="Barry K."/>
            <person name="Blanchette R.A."/>
            <person name="Henrissat B."/>
            <person name="Martinez A.T."/>
            <person name="Otillar R."/>
            <person name="Spatafora J.W."/>
            <person name="Yadav J.S."/>
            <person name="Aerts A."/>
            <person name="Benoit I."/>
            <person name="Boyd A."/>
            <person name="Carlson A."/>
            <person name="Copeland A."/>
            <person name="Coutinho P.M."/>
            <person name="de Vries R.P."/>
            <person name="Ferreira P."/>
            <person name="Findley K."/>
            <person name="Foster B."/>
            <person name="Gaskell J."/>
            <person name="Glotzer D."/>
            <person name="Gorecki P."/>
            <person name="Heitman J."/>
            <person name="Hesse C."/>
            <person name="Hori C."/>
            <person name="Igarashi K."/>
            <person name="Jurgens J.A."/>
            <person name="Kallen N."/>
            <person name="Kersten P."/>
            <person name="Kohler A."/>
            <person name="Kuees U."/>
            <person name="Kumar T.K.A."/>
            <person name="Kuo A."/>
            <person name="LaButti K."/>
            <person name="Larrondo L.F."/>
            <person name="Lindquist E."/>
            <person name="Ling A."/>
            <person name="Lombard V."/>
            <person name="Lucas S."/>
            <person name="Lundell T."/>
            <person name="Martin R."/>
            <person name="McLaughlin D.J."/>
            <person name="Morgenstern I."/>
            <person name="Morin E."/>
            <person name="Murat C."/>
            <person name="Nagy L.G."/>
            <person name="Nolan M."/>
            <person name="Ohm R.A."/>
            <person name="Patyshakuliyeva A."/>
            <person name="Rokas A."/>
            <person name="Ruiz-Duenas F.J."/>
            <person name="Sabat G."/>
            <person name="Salamov A."/>
            <person name="Samejima M."/>
            <person name="Schmutz J."/>
            <person name="Slot J.C."/>
            <person name="St John F."/>
            <person name="Stenlid J."/>
            <person name="Sun H."/>
            <person name="Sun S."/>
            <person name="Syed K."/>
            <person name="Tsang A."/>
            <person name="Wiebenga A."/>
            <person name="Young D."/>
            <person name="Pisabarro A."/>
            <person name="Eastwood D.C."/>
            <person name="Martin F."/>
            <person name="Cullen D."/>
            <person name="Grigoriev I.V."/>
            <person name="Hibbett D.S."/>
        </authorList>
    </citation>
    <scope>NUCLEOTIDE SEQUENCE [LARGE SCALE GENOMIC DNA]</scope>
    <source>
        <strain evidence="1 2">DJM-731 SS1</strain>
    </source>
</reference>
<name>M5GGU5_DACPD</name>
<dbReference type="AlphaFoldDB" id="M5GGU5"/>
<dbReference type="GeneID" id="63689644"/>
<keyword evidence="2" id="KW-1185">Reference proteome</keyword>
<dbReference type="HOGENOM" id="CLU_004966_3_1_1"/>
<evidence type="ECO:0000313" key="1">
    <source>
        <dbReference type="EMBL" id="EJU06098.1"/>
    </source>
</evidence>
<protein>
    <submittedName>
        <fullName evidence="1">Uncharacterized protein</fullName>
    </submittedName>
</protein>
<dbReference type="STRING" id="1858805.M5GGU5"/>
<organism evidence="1 2">
    <name type="scientific">Dacryopinax primogenitus (strain DJM 731)</name>
    <name type="common">Brown rot fungus</name>
    <dbReference type="NCBI Taxonomy" id="1858805"/>
    <lineage>
        <taxon>Eukaryota</taxon>
        <taxon>Fungi</taxon>
        <taxon>Dikarya</taxon>
        <taxon>Basidiomycota</taxon>
        <taxon>Agaricomycotina</taxon>
        <taxon>Dacrymycetes</taxon>
        <taxon>Dacrymycetales</taxon>
        <taxon>Dacrymycetaceae</taxon>
        <taxon>Dacryopinax</taxon>
    </lineage>
</organism>